<name>K7A5F7_9ALTE</name>
<sequence>MHPQLHETTLNLISLIHFYRRAYSDNEKIKGAADYSLLLTMRGTGISSSQERLQFCSAAVEAITSLVVEGNVTTKKGKNVVSRLDREEIDFIQNMMFTDARHHTDY</sequence>
<gene>
    <name evidence="1" type="ORF">GPAL_3870</name>
</gene>
<dbReference type="STRING" id="1121922.GCA_000428905_03575"/>
<evidence type="ECO:0000313" key="1">
    <source>
        <dbReference type="EMBL" id="GAC30710.1"/>
    </source>
</evidence>
<dbReference type="OrthoDB" id="6388658at2"/>
<proteinExistence type="predicted"/>
<organism evidence="1 2">
    <name type="scientific">Brumicola pallidula DSM 14239 = ACAM 615</name>
    <dbReference type="NCBI Taxonomy" id="1121922"/>
    <lineage>
        <taxon>Bacteria</taxon>
        <taxon>Pseudomonadati</taxon>
        <taxon>Pseudomonadota</taxon>
        <taxon>Gammaproteobacteria</taxon>
        <taxon>Alteromonadales</taxon>
        <taxon>Alteromonadaceae</taxon>
        <taxon>Brumicola</taxon>
    </lineage>
</organism>
<comment type="caution">
    <text evidence="1">The sequence shown here is derived from an EMBL/GenBank/DDBJ whole genome shotgun (WGS) entry which is preliminary data.</text>
</comment>
<dbReference type="EMBL" id="BAEQ01000066">
    <property type="protein sequence ID" value="GAC30710.1"/>
    <property type="molecule type" value="Genomic_DNA"/>
</dbReference>
<protein>
    <submittedName>
        <fullName evidence="1">Uncharacterized protein</fullName>
    </submittedName>
</protein>
<dbReference type="Proteomes" id="UP000006251">
    <property type="component" value="Unassembled WGS sequence"/>
</dbReference>
<reference evidence="2" key="1">
    <citation type="journal article" date="2014" name="Environ. Microbiol.">
        <title>Comparative genomics of the marine bacterial genus Glaciecola reveals the high degree of genomic diversity and genomic characteristic for cold adaptation.</title>
        <authorList>
            <person name="Qin Q.L."/>
            <person name="Xie B.B."/>
            <person name="Yu Y."/>
            <person name="Shu Y.L."/>
            <person name="Rong J.C."/>
            <person name="Zhang Y.J."/>
            <person name="Zhao D.L."/>
            <person name="Chen X.L."/>
            <person name="Zhang X.Y."/>
            <person name="Chen B."/>
            <person name="Zhou B.C."/>
            <person name="Zhang Y.Z."/>
        </authorList>
    </citation>
    <scope>NUCLEOTIDE SEQUENCE [LARGE SCALE GENOMIC DNA]</scope>
    <source>
        <strain evidence="2">ACAM 615</strain>
    </source>
</reference>
<evidence type="ECO:0000313" key="2">
    <source>
        <dbReference type="Proteomes" id="UP000006251"/>
    </source>
</evidence>
<keyword evidence="2" id="KW-1185">Reference proteome</keyword>
<dbReference type="RefSeq" id="WP_006015277.1">
    <property type="nucleotide sequence ID" value="NZ_AUAV01000023.1"/>
</dbReference>
<accession>K7A5F7</accession>
<dbReference type="AlphaFoldDB" id="K7A5F7"/>